<name>A0A645GEF3_9ZZZZ</name>
<organism evidence="1">
    <name type="scientific">bioreactor metagenome</name>
    <dbReference type="NCBI Taxonomy" id="1076179"/>
    <lineage>
        <taxon>unclassified sequences</taxon>
        <taxon>metagenomes</taxon>
        <taxon>ecological metagenomes</taxon>
    </lineage>
</organism>
<evidence type="ECO:0000313" key="1">
    <source>
        <dbReference type="EMBL" id="MPN25297.1"/>
    </source>
</evidence>
<dbReference type="AlphaFoldDB" id="A0A645GEF3"/>
<protein>
    <submittedName>
        <fullName evidence="1">Uncharacterized protein</fullName>
    </submittedName>
</protein>
<proteinExistence type="predicted"/>
<dbReference type="EMBL" id="VSSQ01074423">
    <property type="protein sequence ID" value="MPN25297.1"/>
    <property type="molecule type" value="Genomic_DNA"/>
</dbReference>
<gene>
    <name evidence="1" type="ORF">SDC9_172704</name>
</gene>
<reference evidence="1" key="1">
    <citation type="submission" date="2019-08" db="EMBL/GenBank/DDBJ databases">
        <authorList>
            <person name="Kucharzyk K."/>
            <person name="Murdoch R.W."/>
            <person name="Higgins S."/>
            <person name="Loffler F."/>
        </authorList>
    </citation>
    <scope>NUCLEOTIDE SEQUENCE</scope>
</reference>
<sequence length="105" mass="11811">MALDSTCFATGKHIKYLTLILNSKVGNYLLKDSPKTGTGDLLISVQAIEPVKIPVPEYETENRLNIIFDEIINSCLTAELENKINSIVYDLYNLSDEEISFIELQ</sequence>
<comment type="caution">
    <text evidence="1">The sequence shown here is derived from an EMBL/GenBank/DDBJ whole genome shotgun (WGS) entry which is preliminary data.</text>
</comment>
<accession>A0A645GEF3</accession>